<comment type="caution">
    <text evidence="2">The sequence shown here is derived from an EMBL/GenBank/DDBJ whole genome shotgun (WGS) entry which is preliminary data.</text>
</comment>
<keyword evidence="2" id="KW-0378">Hydrolase</keyword>
<evidence type="ECO:0000313" key="3">
    <source>
        <dbReference type="Proteomes" id="UP000256977"/>
    </source>
</evidence>
<dbReference type="Proteomes" id="UP000256977">
    <property type="component" value="Unassembled WGS sequence"/>
</dbReference>
<dbReference type="GO" id="GO:0016787">
    <property type="term" value="F:hydrolase activity"/>
    <property type="evidence" value="ECO:0007669"/>
    <property type="project" value="UniProtKB-KW"/>
</dbReference>
<accession>A0A3D9HZ67</accession>
<sequence length="355" mass="39339">MGLIHDGVDEKRRTERWLEPLWHGDTMWYESCMVISDNEGSEPYVPLLFEPENIVTVHHSRMDVQYEEGRDYALKDGRLIFPHGSGVPVVSRRELIMEEEAPGESMPGREGGYVLFHEGSYFHDRQIAVTYMHSRTGWQGPVPANQSRLLPHTARKLASGEKFKLAVYGDSITEGANASGAVGAPPYMPAWPQLVAQDLNGKYPAEVHLTNMAKGGMQSDWGRANAGDVAELRPDLTIIAFGMNDGTHGRSAADFKANIESIMDTIRAKKKDAEFVLVSPMLANPATFFAGNQAAYVAVLQQLSGPGRAFVDVTSLHAHLLRHKRYADMTGNHINHPNDFLSRLYAQAITAIWNA</sequence>
<reference evidence="2 3" key="1">
    <citation type="submission" date="2018-07" db="EMBL/GenBank/DDBJ databases">
        <title>Genomic Encyclopedia of Type Strains, Phase III (KMG-III): the genomes of soil and plant-associated and newly described type strains.</title>
        <authorList>
            <person name="Whitman W."/>
        </authorList>
    </citation>
    <scope>NUCLEOTIDE SEQUENCE [LARGE SCALE GENOMIC DNA]</scope>
    <source>
        <strain evidence="2 3">CECT 7287</strain>
    </source>
</reference>
<dbReference type="PANTHER" id="PTHR30383">
    <property type="entry name" value="THIOESTERASE 1/PROTEASE 1/LYSOPHOSPHOLIPASE L1"/>
    <property type="match status" value="1"/>
</dbReference>
<dbReference type="Gene3D" id="3.40.50.1110">
    <property type="entry name" value="SGNH hydrolase"/>
    <property type="match status" value="1"/>
</dbReference>
<dbReference type="SUPFAM" id="SSF52266">
    <property type="entry name" value="SGNH hydrolase"/>
    <property type="match status" value="1"/>
</dbReference>
<evidence type="ECO:0000259" key="1">
    <source>
        <dbReference type="Pfam" id="PF13472"/>
    </source>
</evidence>
<organism evidence="2 3">
    <name type="scientific">Cohnella phaseoli</name>
    <dbReference type="NCBI Taxonomy" id="456490"/>
    <lineage>
        <taxon>Bacteria</taxon>
        <taxon>Bacillati</taxon>
        <taxon>Bacillota</taxon>
        <taxon>Bacilli</taxon>
        <taxon>Bacillales</taxon>
        <taxon>Paenibacillaceae</taxon>
        <taxon>Cohnella</taxon>
    </lineage>
</organism>
<dbReference type="InterPro" id="IPR036514">
    <property type="entry name" value="SGNH_hydro_sf"/>
</dbReference>
<evidence type="ECO:0000313" key="2">
    <source>
        <dbReference type="EMBL" id="RED54661.1"/>
    </source>
</evidence>
<dbReference type="RefSeq" id="WP_220377220.1">
    <property type="nucleotide sequence ID" value="NZ_QRDZ01000047.1"/>
</dbReference>
<protein>
    <submittedName>
        <fullName evidence="2">GDSL-like lipase/acylhydrolase family protein</fullName>
    </submittedName>
</protein>
<dbReference type="InterPro" id="IPR013830">
    <property type="entry name" value="SGNH_hydro"/>
</dbReference>
<keyword evidence="3" id="KW-1185">Reference proteome</keyword>
<dbReference type="AlphaFoldDB" id="A0A3D9HZ67"/>
<gene>
    <name evidence="2" type="ORF">DFP98_14723</name>
</gene>
<dbReference type="CDD" id="cd00229">
    <property type="entry name" value="SGNH_hydrolase"/>
    <property type="match status" value="1"/>
</dbReference>
<name>A0A3D9HZ67_9BACL</name>
<dbReference type="InterPro" id="IPR051532">
    <property type="entry name" value="Ester_Hydrolysis_Enzymes"/>
</dbReference>
<feature type="domain" description="SGNH hydrolase-type esterase" evidence="1">
    <location>
        <begin position="167"/>
        <end position="339"/>
    </location>
</feature>
<dbReference type="EMBL" id="QRDZ01000047">
    <property type="protein sequence ID" value="RED54661.1"/>
    <property type="molecule type" value="Genomic_DNA"/>
</dbReference>
<dbReference type="Pfam" id="PF13472">
    <property type="entry name" value="Lipase_GDSL_2"/>
    <property type="match status" value="1"/>
</dbReference>
<proteinExistence type="predicted"/>